<dbReference type="GO" id="GO:0015074">
    <property type="term" value="P:DNA integration"/>
    <property type="evidence" value="ECO:0007669"/>
    <property type="project" value="InterPro"/>
</dbReference>
<feature type="region of interest" description="Disordered" evidence="2">
    <location>
        <begin position="911"/>
        <end position="953"/>
    </location>
</feature>
<keyword evidence="3" id="KW-0472">Membrane</keyword>
<dbReference type="PANTHER" id="PTHR11439">
    <property type="entry name" value="GAG-POL-RELATED RETROTRANSPOSON"/>
    <property type="match status" value="1"/>
</dbReference>
<dbReference type="GO" id="GO:0004190">
    <property type="term" value="F:aspartic-type endopeptidase activity"/>
    <property type="evidence" value="ECO:0007669"/>
    <property type="project" value="UniProtKB-KW"/>
</dbReference>
<dbReference type="InterPro" id="IPR029472">
    <property type="entry name" value="Copia-like_N"/>
</dbReference>
<dbReference type="Pfam" id="PF25597">
    <property type="entry name" value="SH3_retrovirus"/>
    <property type="match status" value="1"/>
</dbReference>
<evidence type="ECO:0000313" key="5">
    <source>
        <dbReference type="EMBL" id="KAJ9560372.1"/>
    </source>
</evidence>
<dbReference type="CDD" id="cd09272">
    <property type="entry name" value="RNase_HI_RT_Ty1"/>
    <property type="match status" value="1"/>
</dbReference>
<gene>
    <name evidence="5" type="ORF">OSB04_005532</name>
</gene>
<dbReference type="InterPro" id="IPR043502">
    <property type="entry name" value="DNA/RNA_pol_sf"/>
</dbReference>
<dbReference type="Pfam" id="PF22936">
    <property type="entry name" value="Pol_BBD"/>
    <property type="match status" value="1"/>
</dbReference>
<keyword evidence="6" id="KW-1185">Reference proteome</keyword>
<proteinExistence type="predicted"/>
<dbReference type="InterPro" id="IPR057670">
    <property type="entry name" value="SH3_retrovirus"/>
</dbReference>
<dbReference type="Pfam" id="PF14244">
    <property type="entry name" value="Retrotran_gag_3"/>
    <property type="match status" value="1"/>
</dbReference>
<keyword evidence="3" id="KW-0812">Transmembrane</keyword>
<protein>
    <recommendedName>
        <fullName evidence="4">Integrase catalytic domain-containing protein</fullName>
    </recommendedName>
</protein>
<sequence length="1519" mass="172785">MLLATTKRRRWDVFYMDSKFRIDFKLISKAMVLQCCYHLISSPVIVFSPASVIVFFSGDGDRLLLRRRSMTQSEMTYPESSLRNPNPSITAIEDRLHPYFLHHSDSPGMILVSQPLVGDNYSTWSRAMMIALSVKNKTGFVDGSLVKPSNSDPVMLNAWIRGNNIVISWLMNSVSKPIASSIMYADTAHKIWTTLKNRFQESNGPRIFQIRRDLVNLSQNQEAVNIYFTKLQALWEELAYFRPHCKCGKCECGGNAEIEKHYEEEHVLSFLMGLNESHSQIRSQILLMEPLPQINKVFSLVAQEERQRNIGQFQQPVTSNQSMAFNVKSGFSGTKRQNNSVSNSANRFIPRERPFCTHCQLPGHIKERCYKLHGYPFGYKPRTRVNNVLVEEANESRNEDLNNAIKGLSSSQCQQLLSALSGHLTGQSMSNAENYDSSKDVPGTCYSFSYRTAYISPDTWILDSGASKHICRDIKKFINSRVVSNFFVTLPTNDSVRVQMVGDVMLNGILLLRDVLYVPVFHLNLISVSALTSNRKYVVEFQHDYGLIQERMTRKTIGRLDQCEGLYALKKEERVPVNLVSAVSLDVWHQRFGHPSHRKLLVIKSLLNIKASSQDNNCTVCPLSKQRRLPFVSLNNVCDKSFDLVHLDTWGPFHLSDRNGYKYFLTLVDDHSRFTWVFLVKNKSDAIQVIPWFYNMVLTQFGVKIKAFRTDNAQELNFTNFFLDKGILHQRSCVGRPQQNSVVERKHQHLLNVARSLMFQSKVPLHLWSDCVLTATFLINRTPSEILSDKTPYEVLYNKLPDFSMLRTFGCLAFASTLTNQRHKFSPRAKACVFVGYPVGMKAYKLLDLETKQIFQSRDVVFHENVFPYANGQIDDFSDPFPDVVLPVAAGINDSDEGVIRNTVQAEEDYGPVNEDLGEPHSDEPVGISTDSMSTARVVSEDANRRSGRTRKPPSYLKEYHCNVVQGNIPSTLPYPLSKFFGYKDLTDEQRSFACAISTHLEPSSYKQAAEIPEWVSAMEEELHAMELNETWSIVPLPKGKSSVGSRWVYKLKYGPSGVIERYKARLVAKGFHQQEGVDFVDTFSPVAKMVTVKTVLALASINGWDLVQLDVNNAFLNGDLEEEVYMDIPQGYNFEGEFPSTEKLVCKLHKSIYGLKQASRQWNTKFSKFMLSIGFSQSKADYSLFHKGHGQDFVALLVYVDDIIITGVSKDGIVDLKKQLSNMFKLKDLGDLKYFLGLEVIRSEDGILLSQRRYVLKLLEDSGMLAAKPVKEPMDPRHILNEEDGDLLPDATQYRRIVGRLLYLTITRPDVCFAVQKLSQFVSQPRTGHLQAVKHLLRYLKEKPGSGVFYSSQSSLQLQAYCDSDWGKCVDSRRSVTGYCVFLGKSLISWKSKKQPTVSRSSTESEYRAMAVATCELVWIKQLLKDLDVPHPQSILLFCDNKSAMQIASNPTFHERTKHIDIDCHFVREKVLDKLVRLMPVESAYQLADALTKPLPRPQLEFLLSKMNLQNPFSPDSS</sequence>
<keyword evidence="1" id="KW-0378">Hydrolase</keyword>
<dbReference type="GO" id="GO:0003676">
    <property type="term" value="F:nucleic acid binding"/>
    <property type="evidence" value="ECO:0007669"/>
    <property type="project" value="InterPro"/>
</dbReference>
<reference evidence="5" key="1">
    <citation type="submission" date="2023-03" db="EMBL/GenBank/DDBJ databases">
        <title>Chromosome-scale reference genome and RAD-based genetic map of yellow starthistle (Centaurea solstitialis) reveal putative structural variation and QTLs associated with invader traits.</title>
        <authorList>
            <person name="Reatini B."/>
            <person name="Cang F.A."/>
            <person name="Jiang Q."/>
            <person name="Mckibben M.T.W."/>
            <person name="Barker M.S."/>
            <person name="Rieseberg L.H."/>
            <person name="Dlugosch K.M."/>
        </authorList>
    </citation>
    <scope>NUCLEOTIDE SEQUENCE</scope>
    <source>
        <strain evidence="5">CAN-66</strain>
        <tissue evidence="5">Leaf</tissue>
    </source>
</reference>
<name>A0AA38WGV8_9ASTR</name>
<dbReference type="SUPFAM" id="SSF53098">
    <property type="entry name" value="Ribonuclease H-like"/>
    <property type="match status" value="1"/>
</dbReference>
<dbReference type="PANTHER" id="PTHR11439:SF494">
    <property type="entry name" value="CYSTEINE-RICH RLK (RECEPTOR-LIKE PROTEIN KINASE) 8"/>
    <property type="match status" value="1"/>
</dbReference>
<dbReference type="Pfam" id="PF00665">
    <property type="entry name" value="rve"/>
    <property type="match status" value="1"/>
</dbReference>
<feature type="domain" description="Integrase catalytic" evidence="4">
    <location>
        <begin position="626"/>
        <end position="800"/>
    </location>
</feature>
<dbReference type="InterPro" id="IPR025724">
    <property type="entry name" value="GAG-pre-integrase_dom"/>
</dbReference>
<keyword evidence="1" id="KW-0645">Protease</keyword>
<dbReference type="InterPro" id="IPR001584">
    <property type="entry name" value="Integrase_cat-core"/>
</dbReference>
<comment type="caution">
    <text evidence="5">The sequence shown here is derived from an EMBL/GenBank/DDBJ whole genome shotgun (WGS) entry which is preliminary data.</text>
</comment>
<dbReference type="InterPro" id="IPR036397">
    <property type="entry name" value="RNaseH_sf"/>
</dbReference>
<evidence type="ECO:0000259" key="4">
    <source>
        <dbReference type="PROSITE" id="PS50994"/>
    </source>
</evidence>
<evidence type="ECO:0000256" key="1">
    <source>
        <dbReference type="ARBA" id="ARBA00022750"/>
    </source>
</evidence>
<evidence type="ECO:0000313" key="6">
    <source>
        <dbReference type="Proteomes" id="UP001172457"/>
    </source>
</evidence>
<dbReference type="Proteomes" id="UP001172457">
    <property type="component" value="Chromosome 2"/>
</dbReference>
<keyword evidence="3" id="KW-1133">Transmembrane helix</keyword>
<organism evidence="5 6">
    <name type="scientific">Centaurea solstitialis</name>
    <name type="common">yellow star-thistle</name>
    <dbReference type="NCBI Taxonomy" id="347529"/>
    <lineage>
        <taxon>Eukaryota</taxon>
        <taxon>Viridiplantae</taxon>
        <taxon>Streptophyta</taxon>
        <taxon>Embryophyta</taxon>
        <taxon>Tracheophyta</taxon>
        <taxon>Spermatophyta</taxon>
        <taxon>Magnoliopsida</taxon>
        <taxon>eudicotyledons</taxon>
        <taxon>Gunneridae</taxon>
        <taxon>Pentapetalae</taxon>
        <taxon>asterids</taxon>
        <taxon>campanulids</taxon>
        <taxon>Asterales</taxon>
        <taxon>Asteraceae</taxon>
        <taxon>Carduoideae</taxon>
        <taxon>Cardueae</taxon>
        <taxon>Centaureinae</taxon>
        <taxon>Centaurea</taxon>
    </lineage>
</organism>
<evidence type="ECO:0000256" key="2">
    <source>
        <dbReference type="SAM" id="MobiDB-lite"/>
    </source>
</evidence>
<dbReference type="Pfam" id="PF07727">
    <property type="entry name" value="RVT_2"/>
    <property type="match status" value="1"/>
</dbReference>
<dbReference type="InterPro" id="IPR012337">
    <property type="entry name" value="RNaseH-like_sf"/>
</dbReference>
<dbReference type="InterPro" id="IPR013103">
    <property type="entry name" value="RVT_2"/>
</dbReference>
<dbReference type="EMBL" id="JARYMX010000002">
    <property type="protein sequence ID" value="KAJ9560372.1"/>
    <property type="molecule type" value="Genomic_DNA"/>
</dbReference>
<accession>A0AA38WGV8</accession>
<keyword evidence="1" id="KW-0064">Aspartyl protease</keyword>
<dbReference type="PROSITE" id="PS50994">
    <property type="entry name" value="INTEGRASE"/>
    <property type="match status" value="1"/>
</dbReference>
<dbReference type="Pfam" id="PF13976">
    <property type="entry name" value="gag_pre-integrs"/>
    <property type="match status" value="1"/>
</dbReference>
<dbReference type="SUPFAM" id="SSF56672">
    <property type="entry name" value="DNA/RNA polymerases"/>
    <property type="match status" value="1"/>
</dbReference>
<dbReference type="Gene3D" id="3.30.420.10">
    <property type="entry name" value="Ribonuclease H-like superfamily/Ribonuclease H"/>
    <property type="match status" value="1"/>
</dbReference>
<feature type="transmembrane region" description="Helical" evidence="3">
    <location>
        <begin position="35"/>
        <end position="58"/>
    </location>
</feature>
<evidence type="ECO:0000256" key="3">
    <source>
        <dbReference type="SAM" id="Phobius"/>
    </source>
</evidence>
<dbReference type="InterPro" id="IPR054722">
    <property type="entry name" value="PolX-like_BBD"/>
</dbReference>